<sequence length="109" mass="11789">MGQTRQPNNESRCLGSATVDRLRSSRSRHNNSMSMDSISHAQCGERLDSPAQQIHPPSQRHSNPLATSLRARPWSKSSIDMDSHGNPRILLGLGGSRPNESAPYASAAG</sequence>
<protein>
    <submittedName>
        <fullName evidence="2">Uncharacterized protein</fullName>
    </submittedName>
</protein>
<reference evidence="2 3" key="1">
    <citation type="submission" date="2016-06" db="EMBL/GenBank/DDBJ databases">
        <authorList>
            <person name="Kjaerup R.B."/>
            <person name="Dalgaard T.S."/>
            <person name="Juul-Madsen H.R."/>
        </authorList>
    </citation>
    <scope>NUCLEOTIDE SEQUENCE [LARGE SCALE GENOMIC DNA]</scope>
    <source>
        <strain evidence="2 3">Pb300</strain>
    </source>
</reference>
<organism evidence="2 3">
    <name type="scientific">Paracoccidioides brasiliensis</name>
    <dbReference type="NCBI Taxonomy" id="121759"/>
    <lineage>
        <taxon>Eukaryota</taxon>
        <taxon>Fungi</taxon>
        <taxon>Dikarya</taxon>
        <taxon>Ascomycota</taxon>
        <taxon>Pezizomycotina</taxon>
        <taxon>Eurotiomycetes</taxon>
        <taxon>Eurotiomycetidae</taxon>
        <taxon>Onygenales</taxon>
        <taxon>Ajellomycetaceae</taxon>
        <taxon>Paracoccidioides</taxon>
    </lineage>
</organism>
<feature type="compositionally biased region" description="Polar residues" evidence="1">
    <location>
        <begin position="1"/>
        <end position="11"/>
    </location>
</feature>
<proteinExistence type="predicted"/>
<dbReference type="Proteomes" id="UP000242814">
    <property type="component" value="Unassembled WGS sequence"/>
</dbReference>
<feature type="compositionally biased region" description="Polar residues" evidence="1">
    <location>
        <begin position="50"/>
        <end position="66"/>
    </location>
</feature>
<evidence type="ECO:0000313" key="3">
    <source>
        <dbReference type="Proteomes" id="UP000242814"/>
    </source>
</evidence>
<evidence type="ECO:0000313" key="2">
    <source>
        <dbReference type="EMBL" id="ODH27611.1"/>
    </source>
</evidence>
<comment type="caution">
    <text evidence="2">The sequence shown here is derived from an EMBL/GenBank/DDBJ whole genome shotgun (WGS) entry which is preliminary data.</text>
</comment>
<feature type="region of interest" description="Disordered" evidence="1">
    <location>
        <begin position="1"/>
        <end position="109"/>
    </location>
</feature>
<accession>A0A1D2JE70</accession>
<dbReference type="AlphaFoldDB" id="A0A1D2JE70"/>
<gene>
    <name evidence="2" type="ORF">ACO22_04146</name>
</gene>
<name>A0A1D2JE70_PARBR</name>
<evidence type="ECO:0000256" key="1">
    <source>
        <dbReference type="SAM" id="MobiDB-lite"/>
    </source>
</evidence>
<dbReference type="EMBL" id="LZYO01000158">
    <property type="protein sequence ID" value="ODH27611.1"/>
    <property type="molecule type" value="Genomic_DNA"/>
</dbReference>